<keyword evidence="2" id="KW-0274">FAD</keyword>
<dbReference type="Gene3D" id="3.40.462.10">
    <property type="entry name" value="FAD-linked oxidases, C-terminal domain"/>
    <property type="match status" value="1"/>
</dbReference>
<name>A0A899NHH8_PROST</name>
<proteinExistence type="predicted"/>
<dbReference type="Gene3D" id="3.30.43.10">
    <property type="entry name" value="Uridine Diphospho-n-acetylenolpyruvylglucosamine Reductase, domain 2"/>
    <property type="match status" value="1"/>
</dbReference>
<reference evidence="4" key="1">
    <citation type="submission" date="2020-07" db="EMBL/GenBank/DDBJ databases">
        <title>Persistence and transmission of plasmid-borne blaNDM genes carried by diverse species of Enterobacterium in a Chinese goose farm.</title>
        <authorList>
            <person name="Fang L.-X."/>
            <person name="Cen D.-J."/>
        </authorList>
    </citation>
    <scope>NUCLEOTIDE SEQUENCE</scope>
    <source>
        <strain evidence="4">M2</strain>
        <plasmid evidence="4">pM2-1</plasmid>
    </source>
</reference>
<dbReference type="Gene3D" id="3.30.465.10">
    <property type="match status" value="1"/>
</dbReference>
<dbReference type="GO" id="GO:0071949">
    <property type="term" value="F:FAD binding"/>
    <property type="evidence" value="ECO:0007669"/>
    <property type="project" value="InterPro"/>
</dbReference>
<accession>A0A899NHH8</accession>
<gene>
    <name evidence="4" type="ORF">EKPLLCFL_00342</name>
</gene>
<dbReference type="InterPro" id="IPR016167">
    <property type="entry name" value="FAD-bd_PCMH_sub1"/>
</dbReference>
<dbReference type="InterPro" id="IPR016169">
    <property type="entry name" value="FAD-bd_PCMH_sub2"/>
</dbReference>
<evidence type="ECO:0000259" key="3">
    <source>
        <dbReference type="PROSITE" id="PS51387"/>
    </source>
</evidence>
<dbReference type="AlphaFoldDB" id="A0A899NHH8"/>
<dbReference type="PROSITE" id="PS51387">
    <property type="entry name" value="FAD_PCMH"/>
    <property type="match status" value="1"/>
</dbReference>
<evidence type="ECO:0000256" key="2">
    <source>
        <dbReference type="ARBA" id="ARBA00022827"/>
    </source>
</evidence>
<dbReference type="Pfam" id="PF01565">
    <property type="entry name" value="FAD_binding_4"/>
    <property type="match status" value="1"/>
</dbReference>
<feature type="domain" description="FAD-binding PCMH-type" evidence="3">
    <location>
        <begin position="32"/>
        <end position="214"/>
    </location>
</feature>
<dbReference type="SUPFAM" id="SSF55103">
    <property type="entry name" value="FAD-linked oxidases, C-terminal domain"/>
    <property type="match status" value="1"/>
</dbReference>
<protein>
    <recommendedName>
        <fullName evidence="3">FAD-binding PCMH-type domain-containing protein</fullName>
    </recommendedName>
</protein>
<keyword evidence="4" id="KW-0614">Plasmid</keyword>
<keyword evidence="1" id="KW-0285">Flavoprotein</keyword>
<sequence length="477" mass="52096">MKEDFLSYIASRVDGECVVRAKRLPDNVSAFRRRKIKGILRPNSLIDLQQIVIGASEFPNTRLHPVSIGYNWGLGSREDVADGSYLVELQKLNAVRKIDTDQGWAIIEPGVTQGELSELLIGTQKMLNITASSAHSSFLGNALDRGVGLRHQRTEDLVGIEVLLPTGKIIRVGWWPGSVETPIYPHGVGPSLVQFFTQSSFGVVTAGVIKLHTRPESTHVVRFNFSRKLLSPAIQTLKKWVANGLSSGVLKIYDTTANSTYGGSDGLYTVHLCVDGLSDDVSQRIGLIKKLCESSQVFTNVTSNSVTEGNYPGPDVIANLVEAAHVGDSSLNDTLLRKTLGARHDKVDTGGTGWIFFLPLIPFTADALEMAYQLIDEVHNETGVLCGATINALSGDVIDLVVSIAFKKSEKESADSLTALSKLHEKFTAQGFIPYRLGVEHAKWADPITPGVGERSFVRELKQFIDPNNIISNDRYL</sequence>
<dbReference type="RefSeq" id="WP_072035188.1">
    <property type="nucleotide sequence ID" value="NZ_CP095444.1"/>
</dbReference>
<dbReference type="SUPFAM" id="SSF56176">
    <property type="entry name" value="FAD-binding/transporter-associated domain-like"/>
    <property type="match status" value="1"/>
</dbReference>
<dbReference type="GO" id="GO:0003824">
    <property type="term" value="F:catalytic activity"/>
    <property type="evidence" value="ECO:0007669"/>
    <property type="project" value="InterPro"/>
</dbReference>
<dbReference type="InterPro" id="IPR036318">
    <property type="entry name" value="FAD-bd_PCMH-like_sf"/>
</dbReference>
<geneLocation type="plasmid" evidence="4">
    <name>pM2-1</name>
</geneLocation>
<evidence type="ECO:0000256" key="1">
    <source>
        <dbReference type="ARBA" id="ARBA00022630"/>
    </source>
</evidence>
<evidence type="ECO:0000313" key="4">
    <source>
        <dbReference type="EMBL" id="QSM62577.1"/>
    </source>
</evidence>
<dbReference type="InterPro" id="IPR006094">
    <property type="entry name" value="Oxid_FAD_bind_N"/>
</dbReference>
<dbReference type="InterPro" id="IPR016166">
    <property type="entry name" value="FAD-bd_PCMH"/>
</dbReference>
<dbReference type="InterPro" id="IPR016164">
    <property type="entry name" value="FAD-linked_Oxase-like_C"/>
</dbReference>
<organism evidence="4">
    <name type="scientific">Providencia stuartii</name>
    <dbReference type="NCBI Taxonomy" id="588"/>
    <lineage>
        <taxon>Bacteria</taxon>
        <taxon>Pseudomonadati</taxon>
        <taxon>Pseudomonadota</taxon>
        <taxon>Gammaproteobacteria</taxon>
        <taxon>Enterobacterales</taxon>
        <taxon>Morganellaceae</taxon>
        <taxon>Providencia</taxon>
    </lineage>
</organism>
<dbReference type="EMBL" id="MT813046">
    <property type="protein sequence ID" value="QSM62577.1"/>
    <property type="molecule type" value="Genomic_DNA"/>
</dbReference>
<dbReference type="InterPro" id="IPR016170">
    <property type="entry name" value="Cytok_DH_C_sf"/>
</dbReference>